<dbReference type="PANTHER" id="PTHR47506:SF1">
    <property type="entry name" value="HTH-TYPE TRANSCRIPTIONAL REGULATOR YJDC"/>
    <property type="match status" value="1"/>
</dbReference>
<evidence type="ECO:0000256" key="2">
    <source>
        <dbReference type="ARBA" id="ARBA00023125"/>
    </source>
</evidence>
<evidence type="ECO:0000313" key="6">
    <source>
        <dbReference type="EMBL" id="NEN05828.1"/>
    </source>
</evidence>
<dbReference type="AlphaFoldDB" id="A0A6L9XXV2"/>
<dbReference type="SUPFAM" id="SSF48498">
    <property type="entry name" value="Tetracyclin repressor-like, C-terminal domain"/>
    <property type="match status" value="1"/>
</dbReference>
<evidence type="ECO:0000259" key="5">
    <source>
        <dbReference type="PROSITE" id="PS50977"/>
    </source>
</evidence>
<evidence type="ECO:0000256" key="3">
    <source>
        <dbReference type="ARBA" id="ARBA00023163"/>
    </source>
</evidence>
<keyword evidence="2 4" id="KW-0238">DNA-binding</keyword>
<dbReference type="Gene3D" id="1.10.357.10">
    <property type="entry name" value="Tetracycline Repressor, domain 2"/>
    <property type="match status" value="1"/>
</dbReference>
<name>A0A6L9XXV2_9MICO</name>
<keyword evidence="3" id="KW-0804">Transcription</keyword>
<dbReference type="Proteomes" id="UP000474967">
    <property type="component" value="Unassembled WGS sequence"/>
</dbReference>
<dbReference type="InterPro" id="IPR009057">
    <property type="entry name" value="Homeodomain-like_sf"/>
</dbReference>
<keyword evidence="7" id="KW-1185">Reference proteome</keyword>
<proteinExistence type="predicted"/>
<dbReference type="PROSITE" id="PS50977">
    <property type="entry name" value="HTH_TETR_2"/>
    <property type="match status" value="1"/>
</dbReference>
<dbReference type="InterPro" id="IPR001647">
    <property type="entry name" value="HTH_TetR"/>
</dbReference>
<sequence length="202" mass="22867">MPSNHERILSAAYELFTRHSVHELTLAHVQEAADVTEAELAQEFGSVDALAEECLKRRERDWTIGIVRAGARARAEHPEGRLLAIFDVFDEWFHRDDYEACTFINVLLEMGRDHSLGRASMEHLAYIRSLVADLAREAGLRDPEEFAFSWHILMKGAIINAVEGDDKAALRAQAMGRDLIRRHRAVSTDTGSYQLDPRWALG</sequence>
<dbReference type="PANTHER" id="PTHR47506">
    <property type="entry name" value="TRANSCRIPTIONAL REGULATORY PROTEIN"/>
    <property type="match status" value="1"/>
</dbReference>
<evidence type="ECO:0000256" key="4">
    <source>
        <dbReference type="PROSITE-ProRule" id="PRU00335"/>
    </source>
</evidence>
<feature type="DNA-binding region" description="H-T-H motif" evidence="4">
    <location>
        <begin position="25"/>
        <end position="44"/>
    </location>
</feature>
<accession>A0A6L9XXV2</accession>
<dbReference type="GO" id="GO:0003677">
    <property type="term" value="F:DNA binding"/>
    <property type="evidence" value="ECO:0007669"/>
    <property type="project" value="UniProtKB-UniRule"/>
</dbReference>
<reference evidence="6 7" key="1">
    <citation type="journal article" date="2014" name="J. Microbiol.">
        <title>Diaminobutyricibacter tongyongensis gen. nov., sp. nov. and Homoserinibacter gongjuensis gen. nov., sp. nov. belong to the family Microbacteriaceae.</title>
        <authorList>
            <person name="Kim S.J."/>
            <person name="Ahn J.H."/>
            <person name="Weon H.Y."/>
            <person name="Hamada M."/>
            <person name="Suzuki K."/>
            <person name="Kwon S.W."/>
        </authorList>
    </citation>
    <scope>NUCLEOTIDE SEQUENCE [LARGE SCALE GENOMIC DNA]</scope>
    <source>
        <strain evidence="6 7">NBRC 108724</strain>
    </source>
</reference>
<evidence type="ECO:0000313" key="7">
    <source>
        <dbReference type="Proteomes" id="UP000474967"/>
    </source>
</evidence>
<dbReference type="SUPFAM" id="SSF46689">
    <property type="entry name" value="Homeodomain-like"/>
    <property type="match status" value="1"/>
</dbReference>
<protein>
    <submittedName>
        <fullName evidence="6">TetR/AcrR family transcriptional regulator</fullName>
    </submittedName>
</protein>
<keyword evidence="1" id="KW-0805">Transcription regulation</keyword>
<dbReference type="InterPro" id="IPR036271">
    <property type="entry name" value="Tet_transcr_reg_TetR-rel_C_sf"/>
</dbReference>
<dbReference type="EMBL" id="JAAGWY010000002">
    <property type="protein sequence ID" value="NEN05828.1"/>
    <property type="molecule type" value="Genomic_DNA"/>
</dbReference>
<evidence type="ECO:0000256" key="1">
    <source>
        <dbReference type="ARBA" id="ARBA00023015"/>
    </source>
</evidence>
<gene>
    <name evidence="6" type="ORF">G3T36_08075</name>
</gene>
<organism evidence="6 7">
    <name type="scientific">Leifsonia tongyongensis</name>
    <dbReference type="NCBI Taxonomy" id="1268043"/>
    <lineage>
        <taxon>Bacteria</taxon>
        <taxon>Bacillati</taxon>
        <taxon>Actinomycetota</taxon>
        <taxon>Actinomycetes</taxon>
        <taxon>Micrococcales</taxon>
        <taxon>Microbacteriaceae</taxon>
        <taxon>Leifsonia</taxon>
    </lineage>
</organism>
<feature type="domain" description="HTH tetR-type" evidence="5">
    <location>
        <begin position="2"/>
        <end position="62"/>
    </location>
</feature>
<dbReference type="Pfam" id="PF00440">
    <property type="entry name" value="TetR_N"/>
    <property type="match status" value="1"/>
</dbReference>
<comment type="caution">
    <text evidence="6">The sequence shown here is derived from an EMBL/GenBank/DDBJ whole genome shotgun (WGS) entry which is preliminary data.</text>
</comment>